<keyword evidence="1" id="KW-1133">Transmembrane helix</keyword>
<proteinExistence type="predicted"/>
<accession>A0A645DJJ5</accession>
<comment type="caution">
    <text evidence="2">The sequence shown here is derived from an EMBL/GenBank/DDBJ whole genome shotgun (WGS) entry which is preliminary data.</text>
</comment>
<reference evidence="2" key="1">
    <citation type="submission" date="2019-08" db="EMBL/GenBank/DDBJ databases">
        <authorList>
            <person name="Kucharzyk K."/>
            <person name="Murdoch R.W."/>
            <person name="Higgins S."/>
            <person name="Loffler F."/>
        </authorList>
    </citation>
    <scope>NUCLEOTIDE SEQUENCE</scope>
</reference>
<dbReference type="CDD" id="cd00229">
    <property type="entry name" value="SGNH_hydrolase"/>
    <property type="match status" value="1"/>
</dbReference>
<name>A0A645DJJ5_9ZZZZ</name>
<keyword evidence="1" id="KW-0812">Transmembrane</keyword>
<sequence length="256" mass="29162">MKKKTKKRLIIVATVIMGLMIVGGIGVANYLGYFNPGNGKEYSLTNVEKIENSKLANMHIIFLGSSVTEGMHSQGVSFVEFMAKRNDFTYTKEAKSGTTLVDNGKDSYVQRLMTIEDTTADLFICQLSTNDAQKKLPMGEISKSKEINDFDVSTVIGAMETIIAYSQNKWDVPVIFYTGTEFDNEQYPMMIDALYELQAKWDIGIIDLWNTLDIQAIDEKTYKEYMSDAIHPTRRGYLEWWVPQMETSILEYLNNK</sequence>
<evidence type="ECO:0000256" key="1">
    <source>
        <dbReference type="SAM" id="Phobius"/>
    </source>
</evidence>
<dbReference type="EMBL" id="VSSQ01036847">
    <property type="protein sequence ID" value="MPM89421.1"/>
    <property type="molecule type" value="Genomic_DNA"/>
</dbReference>
<organism evidence="2">
    <name type="scientific">bioreactor metagenome</name>
    <dbReference type="NCBI Taxonomy" id="1076179"/>
    <lineage>
        <taxon>unclassified sequences</taxon>
        <taxon>metagenomes</taxon>
        <taxon>ecological metagenomes</taxon>
    </lineage>
</organism>
<protein>
    <submittedName>
        <fullName evidence="2">Uncharacterized protein</fullName>
    </submittedName>
</protein>
<dbReference type="AlphaFoldDB" id="A0A645DJJ5"/>
<gene>
    <name evidence="2" type="ORF">SDC9_136530</name>
</gene>
<evidence type="ECO:0000313" key="2">
    <source>
        <dbReference type="EMBL" id="MPM89421.1"/>
    </source>
</evidence>
<dbReference type="InterPro" id="IPR036514">
    <property type="entry name" value="SGNH_hydro_sf"/>
</dbReference>
<keyword evidence="1" id="KW-0472">Membrane</keyword>
<feature type="transmembrane region" description="Helical" evidence="1">
    <location>
        <begin position="9"/>
        <end position="33"/>
    </location>
</feature>
<dbReference type="SUPFAM" id="SSF52266">
    <property type="entry name" value="SGNH hydrolase"/>
    <property type="match status" value="1"/>
</dbReference>
<dbReference type="Gene3D" id="3.40.50.1110">
    <property type="entry name" value="SGNH hydrolase"/>
    <property type="match status" value="1"/>
</dbReference>